<feature type="region of interest" description="Disordered" evidence="1">
    <location>
        <begin position="336"/>
        <end position="372"/>
    </location>
</feature>
<gene>
    <name evidence="2" type="ORF">ESCO_005037</name>
</gene>
<comment type="caution">
    <text evidence="2">The sequence shown here is derived from an EMBL/GenBank/DDBJ whole genome shotgun (WGS) entry which is preliminary data.</text>
</comment>
<dbReference type="STRING" id="150374.A0A0M9VW12"/>
<feature type="compositionally biased region" description="Basic and acidic residues" evidence="1">
    <location>
        <begin position="112"/>
        <end position="154"/>
    </location>
</feature>
<sequence length="637" mass="74092">MSRSRGEEELTENAESKEPRKSSKGGPKEHQEPRQSRELRDIKDWREFRDPQDRKEHKRPSYRRHRSEISSTSAHKLESDSSQKETPLETPRGHGPGSTPGSYFDETPAAAERSRRQAEDPAARERRRAERHVAREAERGNSEGDRQHRSEQHERRRRRHSERQEVAKQIEVPEHRENRRERRQREREREGPQRHVEITDQPTFSFEAKEVHTEVTAAVPEPRQPSGQQARDGELDRHERRSERRSEPLVRQVREIAEKAETMKAHHWGLERPEYASRDRSESLEKQTTSQQITSLDDGHESLNYQLHNRFEPFEQQAPVQTALFEEPMAMRDAGQFYTAEAPHSRPQGYEQRPHRYSEPSLEPAASRENQKTQVRKVVELRQQPHEQLAYRSHYRSERFEEFKAYQASRATQAPAEMMEPQPQQLVGECPEPELQALPAYLVDGIEGPGPVDQAEYLLEGKAPPFKERKSKEVVFDLKPQEIEHSTRRSSRQRVSQSGRLQLRTMVDAPRAARPSVEVEVMAMPERRPLFVPKMPDAQLKSESPVYPEGDLYVPKRTSSQRQWGGAGRDLGVSDGARPRSLSRPRTADDSKPPPEDAARRARFERRRARERETEREEVIEPRSSGGLKGIFKKLFK</sequence>
<organism evidence="2 3">
    <name type="scientific">Escovopsis weberi</name>
    <dbReference type="NCBI Taxonomy" id="150374"/>
    <lineage>
        <taxon>Eukaryota</taxon>
        <taxon>Fungi</taxon>
        <taxon>Dikarya</taxon>
        <taxon>Ascomycota</taxon>
        <taxon>Pezizomycotina</taxon>
        <taxon>Sordariomycetes</taxon>
        <taxon>Hypocreomycetidae</taxon>
        <taxon>Hypocreales</taxon>
        <taxon>Hypocreaceae</taxon>
        <taxon>Escovopsis</taxon>
    </lineage>
</organism>
<keyword evidence="3" id="KW-1185">Reference proteome</keyword>
<feature type="compositionally biased region" description="Basic and acidic residues" evidence="1">
    <location>
        <begin position="231"/>
        <end position="285"/>
    </location>
</feature>
<dbReference type="AlphaFoldDB" id="A0A0M9VW12"/>
<evidence type="ECO:0000313" key="3">
    <source>
        <dbReference type="Proteomes" id="UP000053831"/>
    </source>
</evidence>
<feature type="compositionally biased region" description="Low complexity" evidence="1">
    <location>
        <begin position="493"/>
        <end position="504"/>
    </location>
</feature>
<feature type="compositionally biased region" description="Basic and acidic residues" evidence="1">
    <location>
        <begin position="162"/>
        <end position="198"/>
    </location>
</feature>
<feature type="compositionally biased region" description="Basic and acidic residues" evidence="1">
    <location>
        <begin position="75"/>
        <end position="87"/>
    </location>
</feature>
<feature type="compositionally biased region" description="Basic and acidic residues" evidence="1">
    <location>
        <begin position="1"/>
        <end position="55"/>
    </location>
</feature>
<feature type="compositionally biased region" description="Basic and acidic residues" evidence="1">
    <location>
        <begin position="586"/>
        <end position="621"/>
    </location>
</feature>
<dbReference type="EMBL" id="LGSR01000008">
    <property type="protein sequence ID" value="KOS21569.1"/>
    <property type="molecule type" value="Genomic_DNA"/>
</dbReference>
<feature type="compositionally biased region" description="Polar residues" evidence="1">
    <location>
        <begin position="286"/>
        <end position="295"/>
    </location>
</feature>
<feature type="region of interest" description="Disordered" evidence="1">
    <location>
        <begin position="1"/>
        <end position="297"/>
    </location>
</feature>
<protein>
    <submittedName>
        <fullName evidence="2">Uncharacterized protein</fullName>
    </submittedName>
</protein>
<proteinExistence type="predicted"/>
<feature type="region of interest" description="Disordered" evidence="1">
    <location>
        <begin position="481"/>
        <end position="624"/>
    </location>
</feature>
<dbReference type="Proteomes" id="UP000053831">
    <property type="component" value="Unassembled WGS sequence"/>
</dbReference>
<evidence type="ECO:0000313" key="2">
    <source>
        <dbReference type="EMBL" id="KOS21569.1"/>
    </source>
</evidence>
<evidence type="ECO:0000256" key="1">
    <source>
        <dbReference type="SAM" id="MobiDB-lite"/>
    </source>
</evidence>
<name>A0A0M9VW12_ESCWE</name>
<feature type="compositionally biased region" description="Basic residues" evidence="1">
    <location>
        <begin position="56"/>
        <end position="66"/>
    </location>
</feature>
<reference evidence="2 3" key="1">
    <citation type="submission" date="2015-07" db="EMBL/GenBank/DDBJ databases">
        <title>The genome of the fungus Escovopsis weberi, a specialized disease agent of ant agriculture.</title>
        <authorList>
            <person name="de Man T.J."/>
            <person name="Stajich J.E."/>
            <person name="Kubicek C.P."/>
            <person name="Chenthamara K."/>
            <person name="Atanasova L."/>
            <person name="Druzhinina I.S."/>
            <person name="Birnbaum S."/>
            <person name="Barribeau S.M."/>
            <person name="Teiling C."/>
            <person name="Suen G."/>
            <person name="Currie C."/>
            <person name="Gerardo N.M."/>
        </authorList>
    </citation>
    <scope>NUCLEOTIDE SEQUENCE [LARGE SCALE GENOMIC DNA]</scope>
</reference>
<accession>A0A0M9VW12</accession>